<dbReference type="EMBL" id="CM016559">
    <property type="protein sequence ID" value="TKV99844.1"/>
    <property type="molecule type" value="Genomic_DNA"/>
</dbReference>
<name>A0A4U6TG82_SETVI</name>
<evidence type="ECO:0000313" key="2">
    <source>
        <dbReference type="Proteomes" id="UP000298652"/>
    </source>
</evidence>
<reference evidence="1" key="1">
    <citation type="submission" date="2019-03" db="EMBL/GenBank/DDBJ databases">
        <title>WGS assembly of Setaria viridis.</title>
        <authorList>
            <person name="Huang P."/>
            <person name="Jenkins J."/>
            <person name="Grimwood J."/>
            <person name="Barry K."/>
            <person name="Healey A."/>
            <person name="Mamidi S."/>
            <person name="Sreedasyam A."/>
            <person name="Shu S."/>
            <person name="Feldman M."/>
            <person name="Wu J."/>
            <person name="Yu Y."/>
            <person name="Chen C."/>
            <person name="Johnson J."/>
            <person name="Rokhsar D."/>
            <person name="Baxter I."/>
            <person name="Schmutz J."/>
            <person name="Brutnell T."/>
            <person name="Kellogg E."/>
        </authorList>
    </citation>
    <scope>NUCLEOTIDE SEQUENCE [LARGE SCALE GENOMIC DNA]</scope>
</reference>
<accession>A0A4U6TG82</accession>
<evidence type="ECO:0000313" key="1">
    <source>
        <dbReference type="EMBL" id="TKV99844.1"/>
    </source>
</evidence>
<dbReference type="AlphaFoldDB" id="A0A4U6TG82"/>
<keyword evidence="2" id="KW-1185">Reference proteome</keyword>
<organism evidence="1 2">
    <name type="scientific">Setaria viridis</name>
    <name type="common">Green bristlegrass</name>
    <name type="synonym">Setaria italica subsp. viridis</name>
    <dbReference type="NCBI Taxonomy" id="4556"/>
    <lineage>
        <taxon>Eukaryota</taxon>
        <taxon>Viridiplantae</taxon>
        <taxon>Streptophyta</taxon>
        <taxon>Embryophyta</taxon>
        <taxon>Tracheophyta</taxon>
        <taxon>Spermatophyta</taxon>
        <taxon>Magnoliopsida</taxon>
        <taxon>Liliopsida</taxon>
        <taxon>Poales</taxon>
        <taxon>Poaceae</taxon>
        <taxon>PACMAD clade</taxon>
        <taxon>Panicoideae</taxon>
        <taxon>Panicodae</taxon>
        <taxon>Paniceae</taxon>
        <taxon>Cenchrinae</taxon>
        <taxon>Setaria</taxon>
    </lineage>
</organism>
<gene>
    <name evidence="1" type="ORF">SEVIR_8G070700v2</name>
</gene>
<protein>
    <submittedName>
        <fullName evidence="1">Uncharacterized protein</fullName>
    </submittedName>
</protein>
<sequence length="100" mass="10562">MDIATIRKRKVSTFEKTTCKKRLQKGSTLAQATDPLVATSAPETNPTGAAAPQTAVLTEVALVAASLLIEAIQVISLLSNFVCTLSMLTLLLSTVCTIRT</sequence>
<dbReference type="Gramene" id="TKV99844">
    <property type="protein sequence ID" value="TKV99844"/>
    <property type="gene ID" value="SEVIR_8G070700v2"/>
</dbReference>
<proteinExistence type="predicted"/>
<dbReference type="Proteomes" id="UP000298652">
    <property type="component" value="Chromosome 8"/>
</dbReference>